<name>A0A8S9YB23_9TREM</name>
<comment type="caution">
    <text evidence="1">The sequence shown here is derived from an EMBL/GenBank/DDBJ whole genome shotgun (WGS) entry which is preliminary data.</text>
</comment>
<gene>
    <name evidence="1" type="ORF">EG68_03911</name>
</gene>
<feature type="non-terminal residue" evidence="1">
    <location>
        <position position="1"/>
    </location>
</feature>
<dbReference type="Proteomes" id="UP000822476">
    <property type="component" value="Unassembled WGS sequence"/>
</dbReference>
<dbReference type="AlphaFoldDB" id="A0A8S9YB23"/>
<protein>
    <submittedName>
        <fullName evidence="1">Uncharacterized protein</fullName>
    </submittedName>
</protein>
<organism evidence="1 2">
    <name type="scientific">Paragonimus skrjabini miyazakii</name>
    <dbReference type="NCBI Taxonomy" id="59628"/>
    <lineage>
        <taxon>Eukaryota</taxon>
        <taxon>Metazoa</taxon>
        <taxon>Spiralia</taxon>
        <taxon>Lophotrochozoa</taxon>
        <taxon>Platyhelminthes</taxon>
        <taxon>Trematoda</taxon>
        <taxon>Digenea</taxon>
        <taxon>Plagiorchiida</taxon>
        <taxon>Troglotremata</taxon>
        <taxon>Troglotrematidae</taxon>
        <taxon>Paragonimus</taxon>
    </lineage>
</organism>
<evidence type="ECO:0000313" key="1">
    <source>
        <dbReference type="EMBL" id="KAF7233399.1"/>
    </source>
</evidence>
<dbReference type="EMBL" id="JTDE01021097">
    <property type="protein sequence ID" value="KAF7233399.1"/>
    <property type="molecule type" value="Genomic_DNA"/>
</dbReference>
<proteinExistence type="predicted"/>
<evidence type="ECO:0000313" key="2">
    <source>
        <dbReference type="Proteomes" id="UP000822476"/>
    </source>
</evidence>
<reference evidence="1" key="1">
    <citation type="submission" date="2019-07" db="EMBL/GenBank/DDBJ databases">
        <title>Annotation for the trematode Paragonimus miyazaki's.</title>
        <authorList>
            <person name="Choi Y.-J."/>
        </authorList>
    </citation>
    <scope>NUCLEOTIDE SEQUENCE</scope>
    <source>
        <strain evidence="1">Japan</strain>
    </source>
</reference>
<sequence length="91" mass="10572">PEANLFSVFVHWPQVVGLAGKVVYASYNRLEQISPHKSYRLIVCTPVFPVTKRRENVFCRLAHFTVDFTKIINTYLASKSFKLIIHYRTAE</sequence>
<keyword evidence="2" id="KW-1185">Reference proteome</keyword>
<accession>A0A8S9YB23</accession>